<comment type="caution">
    <text evidence="1">The sequence shown here is derived from an EMBL/GenBank/DDBJ whole genome shotgun (WGS) entry which is preliminary data.</text>
</comment>
<dbReference type="EMBL" id="DSVI01000025">
    <property type="protein sequence ID" value="HGT49091.1"/>
    <property type="molecule type" value="Genomic_DNA"/>
</dbReference>
<dbReference type="AlphaFoldDB" id="A0A832G887"/>
<reference evidence="1" key="1">
    <citation type="journal article" date="2020" name="mSystems">
        <title>Genome- and Community-Level Interaction Insights into Carbon Utilization and Element Cycling Functions of Hydrothermarchaeota in Hydrothermal Sediment.</title>
        <authorList>
            <person name="Zhou Z."/>
            <person name="Liu Y."/>
            <person name="Xu W."/>
            <person name="Pan J."/>
            <person name="Luo Z.H."/>
            <person name="Li M."/>
        </authorList>
    </citation>
    <scope>NUCLEOTIDE SEQUENCE [LARGE SCALE GENOMIC DNA]</scope>
    <source>
        <strain evidence="1">SpSt-500</strain>
    </source>
</reference>
<protein>
    <submittedName>
        <fullName evidence="1">Uncharacterized protein</fullName>
    </submittedName>
</protein>
<sequence length="301" mass="33408">MKKSFLILIIIYFACQNIFAQGVRIDNLPPQEAVKYVKPLSTYLGTFFNTGAYHNADVPDLFGFKFSIVGTLTFLPESEKSFAPNPGLEGSENFESTATIFGTQGGYFLSNTGFVVYPSGLGLKNIPLGIYQVAGSLFGTELMIRYFPTIKKDNVQAGLWGIGLKHEISRYFPLLPLDISVQLLLNRLKIENKSSDPTDYAKFESKNFALNVQASKTFAGLLIIYGGLQYESSNLDVSYYFKDPDGVFPSLADRIYDLKVDGDNTFRLTVGTALQLSFFVLNFDANITKQTTLSAGMSFEF</sequence>
<proteinExistence type="predicted"/>
<dbReference type="InterPro" id="IPR046495">
    <property type="entry name" value="DUF6588"/>
</dbReference>
<name>A0A832G887_9BACT</name>
<gene>
    <name evidence="1" type="ORF">ENS56_13725</name>
</gene>
<evidence type="ECO:0000313" key="1">
    <source>
        <dbReference type="EMBL" id="HGT49091.1"/>
    </source>
</evidence>
<dbReference type="Pfam" id="PF20230">
    <property type="entry name" value="DUF6588"/>
    <property type="match status" value="1"/>
</dbReference>
<organism evidence="1">
    <name type="scientific">Ignavibacterium album</name>
    <dbReference type="NCBI Taxonomy" id="591197"/>
    <lineage>
        <taxon>Bacteria</taxon>
        <taxon>Pseudomonadati</taxon>
        <taxon>Ignavibacteriota</taxon>
        <taxon>Ignavibacteria</taxon>
        <taxon>Ignavibacteriales</taxon>
        <taxon>Ignavibacteriaceae</taxon>
        <taxon>Ignavibacterium</taxon>
    </lineage>
</organism>
<accession>A0A832G887</accession>